<dbReference type="AlphaFoldDB" id="A0A2T0XFH5"/>
<sequence length="124" mass="13997">MVKRSLTKNLIWLLFVAGINTAIAARVLSKDEYQNLFMASFTYMATVKACEISSLYALSDDTVNRVIKYGYTHSLHDEQTQRISQNVSFYTSKSIEAYQRAPKISCADAASTMRTIAYSAQQFN</sequence>
<comment type="caution">
    <text evidence="1">The sequence shown here is derived from an EMBL/GenBank/DDBJ whole genome shotgun (WGS) entry which is preliminary data.</text>
</comment>
<dbReference type="Proteomes" id="UP000238308">
    <property type="component" value="Unassembled WGS sequence"/>
</dbReference>
<reference evidence="1 2" key="1">
    <citation type="submission" date="2018-03" db="EMBL/GenBank/DDBJ databases">
        <title>Genomic Encyclopedia of Type Strains, Phase III (KMG-III): the genomes of soil and plant-associated and newly described type strains.</title>
        <authorList>
            <person name="Whitman W."/>
        </authorList>
    </citation>
    <scope>NUCLEOTIDE SEQUENCE [LARGE SCALE GENOMIC DNA]</scope>
    <source>
        <strain evidence="1 2">MWH-P2sevCIIIb</strain>
    </source>
</reference>
<name>A0A2T0XFH5_9BURK</name>
<evidence type="ECO:0000313" key="1">
    <source>
        <dbReference type="EMBL" id="PRY97699.1"/>
    </source>
</evidence>
<evidence type="ECO:0000313" key="2">
    <source>
        <dbReference type="Proteomes" id="UP000238308"/>
    </source>
</evidence>
<accession>A0A2T0XFH5</accession>
<keyword evidence="2" id="KW-1185">Reference proteome</keyword>
<gene>
    <name evidence="1" type="ORF">BCM14_2163</name>
</gene>
<dbReference type="EMBL" id="PVTV01000014">
    <property type="protein sequence ID" value="PRY97699.1"/>
    <property type="molecule type" value="Genomic_DNA"/>
</dbReference>
<proteinExistence type="predicted"/>
<organism evidence="1 2">
    <name type="scientific">Jezberella montanilacus</name>
    <dbReference type="NCBI Taxonomy" id="323426"/>
    <lineage>
        <taxon>Bacteria</taxon>
        <taxon>Pseudomonadati</taxon>
        <taxon>Pseudomonadota</taxon>
        <taxon>Betaproteobacteria</taxon>
        <taxon>Burkholderiales</taxon>
        <taxon>Alcaligenaceae</taxon>
        <taxon>Jezberella</taxon>
    </lineage>
</organism>
<protein>
    <submittedName>
        <fullName evidence="1">Uncharacterized protein</fullName>
    </submittedName>
</protein>